<dbReference type="InterPro" id="IPR036388">
    <property type="entry name" value="WH-like_DNA-bd_sf"/>
</dbReference>
<proteinExistence type="predicted"/>
<organism evidence="2">
    <name type="scientific">Streptomyces sp. SID12501</name>
    <dbReference type="NCBI Taxonomy" id="2706042"/>
    <lineage>
        <taxon>Bacteria</taxon>
        <taxon>Bacillati</taxon>
        <taxon>Actinomycetota</taxon>
        <taxon>Actinomycetes</taxon>
        <taxon>Kitasatosporales</taxon>
        <taxon>Streptomycetaceae</taxon>
        <taxon>Streptomyces</taxon>
    </lineage>
</organism>
<sequence>MIMQPRWGVSEIAQELGVGASEVRAALSKLADLSMLGPADEADDVVAVHPEVGLAAYIHRREVEIRAQQMELASMRAVTSDLAAVFAAQRTRHGNAGLERLESVSSVRTRLSELSRQATSELLAFMPGGAHSREALEASRPLDEESLAAGVTLRTIYLDSVRNDRATTEYARWLSELGGEIRTAPSLPLRMLIADRSVALLPIDPEDTKAGAVVVHAPGVLSALVSLFDMVWDRASPLGVQQTNAAEDPTPQEVTLLNLLAQGQTDDVASRKLGLSLRTTRRLMASITAKLGARSRFEAAVLATRAGWL</sequence>
<dbReference type="SMART" id="SM00421">
    <property type="entry name" value="HTH_LUXR"/>
    <property type="match status" value="1"/>
</dbReference>
<reference evidence="2" key="1">
    <citation type="submission" date="2020-01" db="EMBL/GenBank/DDBJ databases">
        <title>Insect and environment-associated Actinomycetes.</title>
        <authorList>
            <person name="Currrie C."/>
            <person name="Chevrette M."/>
            <person name="Carlson C."/>
            <person name="Stubbendieck R."/>
            <person name="Wendt-Pienkowski E."/>
        </authorList>
    </citation>
    <scope>NUCLEOTIDE SEQUENCE</scope>
    <source>
        <strain evidence="2">SID12501</strain>
    </source>
</reference>
<evidence type="ECO:0000259" key="1">
    <source>
        <dbReference type="PROSITE" id="PS50043"/>
    </source>
</evidence>
<name>A0A6B3BTS2_9ACTN</name>
<gene>
    <name evidence="2" type="ORF">G3I71_18200</name>
</gene>
<dbReference type="InterPro" id="IPR000792">
    <property type="entry name" value="Tscrpt_reg_LuxR_C"/>
</dbReference>
<dbReference type="GO" id="GO:0006355">
    <property type="term" value="P:regulation of DNA-templated transcription"/>
    <property type="evidence" value="ECO:0007669"/>
    <property type="project" value="InterPro"/>
</dbReference>
<dbReference type="PANTHER" id="PTHR34293:SF1">
    <property type="entry name" value="HTH-TYPE TRANSCRIPTIONAL REGULATOR TRMBL2"/>
    <property type="match status" value="1"/>
</dbReference>
<comment type="caution">
    <text evidence="2">The sequence shown here is derived from an EMBL/GenBank/DDBJ whole genome shotgun (WGS) entry which is preliminary data.</text>
</comment>
<accession>A0A6B3BTS2</accession>
<dbReference type="AlphaFoldDB" id="A0A6B3BTS2"/>
<dbReference type="EMBL" id="JAAGLU010000014">
    <property type="protein sequence ID" value="NEC87719.1"/>
    <property type="molecule type" value="Genomic_DNA"/>
</dbReference>
<dbReference type="PROSITE" id="PS50043">
    <property type="entry name" value="HTH_LUXR_2"/>
    <property type="match status" value="1"/>
</dbReference>
<dbReference type="SUPFAM" id="SSF46894">
    <property type="entry name" value="C-terminal effector domain of the bipartite response regulators"/>
    <property type="match status" value="1"/>
</dbReference>
<dbReference type="InterPro" id="IPR016032">
    <property type="entry name" value="Sig_transdc_resp-reg_C-effctor"/>
</dbReference>
<protein>
    <submittedName>
        <fullName evidence="2">Helix-turn-helix transcriptional regulator</fullName>
    </submittedName>
</protein>
<evidence type="ECO:0000313" key="2">
    <source>
        <dbReference type="EMBL" id="NEC87719.1"/>
    </source>
</evidence>
<dbReference type="InterPro" id="IPR051797">
    <property type="entry name" value="TrmB-like"/>
</dbReference>
<dbReference type="GO" id="GO:0003677">
    <property type="term" value="F:DNA binding"/>
    <property type="evidence" value="ECO:0007669"/>
    <property type="project" value="InterPro"/>
</dbReference>
<dbReference type="Gene3D" id="1.10.10.10">
    <property type="entry name" value="Winged helix-like DNA-binding domain superfamily/Winged helix DNA-binding domain"/>
    <property type="match status" value="1"/>
</dbReference>
<dbReference type="Pfam" id="PF00196">
    <property type="entry name" value="GerE"/>
    <property type="match status" value="1"/>
</dbReference>
<dbReference type="PANTHER" id="PTHR34293">
    <property type="entry name" value="HTH-TYPE TRANSCRIPTIONAL REGULATOR TRMBL2"/>
    <property type="match status" value="1"/>
</dbReference>
<feature type="domain" description="HTH luxR-type" evidence="1">
    <location>
        <begin position="242"/>
        <end position="307"/>
    </location>
</feature>
<dbReference type="CDD" id="cd06170">
    <property type="entry name" value="LuxR_C_like"/>
    <property type="match status" value="1"/>
</dbReference>